<comment type="subcellular location">
    <subcellularLocation>
        <location evidence="2">Cytoplasm</location>
    </subcellularLocation>
    <subcellularLocation>
        <location evidence="1">Nucleus</location>
    </subcellularLocation>
</comment>
<dbReference type="PANTHER" id="PTHR28280:SF1">
    <property type="entry name" value="SHUTTLING PRE-60S FACTOR ECM1"/>
    <property type="match status" value="1"/>
</dbReference>
<evidence type="ECO:0000256" key="3">
    <source>
        <dbReference type="ARBA" id="ARBA00022448"/>
    </source>
</evidence>
<sequence>MAKTAKLKKPTKPPSHHSRASRRASSPSLNLDKSLTSLKPPSSRSEPTVLAAHANAGVTKKKNNKILKRKQKQRLEHGREKAEAVIEKLEKKVERAVGGRERKKGRNADWDKLNGEIAGEVGNKKGKGVEGAGDGEWEDEDEDMEGVGGHTSGRTGGSGVLPAEENGITSGEVTGSGVGTVDEIS</sequence>
<dbReference type="Proteomes" id="UP001166286">
    <property type="component" value="Unassembled WGS sequence"/>
</dbReference>
<gene>
    <name evidence="8" type="ORF">JMJ35_009579</name>
</gene>
<evidence type="ECO:0000256" key="1">
    <source>
        <dbReference type="ARBA" id="ARBA00004123"/>
    </source>
</evidence>
<feature type="region of interest" description="Disordered" evidence="7">
    <location>
        <begin position="96"/>
        <end position="185"/>
    </location>
</feature>
<feature type="compositionally biased region" description="Basic residues" evidence="7">
    <location>
        <begin position="1"/>
        <end position="22"/>
    </location>
</feature>
<keyword evidence="3" id="KW-0813">Transport</keyword>
<dbReference type="AlphaFoldDB" id="A0AA39V698"/>
<feature type="compositionally biased region" description="Basic and acidic residues" evidence="7">
    <location>
        <begin position="73"/>
        <end position="82"/>
    </location>
</feature>
<dbReference type="EMBL" id="JAFEKC020000022">
    <property type="protein sequence ID" value="KAK0507690.1"/>
    <property type="molecule type" value="Genomic_DNA"/>
</dbReference>
<dbReference type="GO" id="GO:0005730">
    <property type="term" value="C:nucleolus"/>
    <property type="evidence" value="ECO:0007669"/>
    <property type="project" value="TreeGrafter"/>
</dbReference>
<keyword evidence="9" id="KW-1185">Reference proteome</keyword>
<feature type="compositionally biased region" description="Basic residues" evidence="7">
    <location>
        <begin position="59"/>
        <end position="72"/>
    </location>
</feature>
<evidence type="ECO:0000256" key="4">
    <source>
        <dbReference type="ARBA" id="ARBA00022490"/>
    </source>
</evidence>
<dbReference type="InterPro" id="IPR022784">
    <property type="entry name" value="Ribosome_bgen_Alb1"/>
</dbReference>
<accession>A0AA39V698</accession>
<dbReference type="GO" id="GO:0005737">
    <property type="term" value="C:cytoplasm"/>
    <property type="evidence" value="ECO:0007669"/>
    <property type="project" value="UniProtKB-SubCell"/>
</dbReference>
<feature type="compositionally biased region" description="Basic and acidic residues" evidence="7">
    <location>
        <begin position="96"/>
        <end position="114"/>
    </location>
</feature>
<feature type="compositionally biased region" description="Polar residues" evidence="7">
    <location>
        <begin position="29"/>
        <end position="46"/>
    </location>
</feature>
<protein>
    <recommendedName>
        <fullName evidence="10">Ribosome biogenesis protein Alb1</fullName>
    </recommendedName>
</protein>
<evidence type="ECO:0000256" key="7">
    <source>
        <dbReference type="SAM" id="MobiDB-lite"/>
    </source>
</evidence>
<keyword evidence="4" id="KW-0963">Cytoplasm</keyword>
<dbReference type="InterPro" id="IPR053278">
    <property type="entry name" value="Pre-60S_factor_ECM1"/>
</dbReference>
<evidence type="ECO:0000313" key="9">
    <source>
        <dbReference type="Proteomes" id="UP001166286"/>
    </source>
</evidence>
<feature type="compositionally biased region" description="Gly residues" evidence="7">
    <location>
        <begin position="146"/>
        <end position="159"/>
    </location>
</feature>
<organism evidence="8 9">
    <name type="scientific">Cladonia borealis</name>
    <dbReference type="NCBI Taxonomy" id="184061"/>
    <lineage>
        <taxon>Eukaryota</taxon>
        <taxon>Fungi</taxon>
        <taxon>Dikarya</taxon>
        <taxon>Ascomycota</taxon>
        <taxon>Pezizomycotina</taxon>
        <taxon>Lecanoromycetes</taxon>
        <taxon>OSLEUM clade</taxon>
        <taxon>Lecanoromycetidae</taxon>
        <taxon>Lecanorales</taxon>
        <taxon>Lecanorineae</taxon>
        <taxon>Cladoniaceae</taxon>
        <taxon>Cladonia</taxon>
    </lineage>
</organism>
<dbReference type="Pfam" id="PF09135">
    <property type="entry name" value="Alb1"/>
    <property type="match status" value="1"/>
</dbReference>
<dbReference type="GO" id="GO:0030687">
    <property type="term" value="C:preribosome, large subunit precursor"/>
    <property type="evidence" value="ECO:0007669"/>
    <property type="project" value="TreeGrafter"/>
</dbReference>
<reference evidence="8" key="1">
    <citation type="submission" date="2023-03" db="EMBL/GenBank/DDBJ databases">
        <title>Complete genome of Cladonia borealis.</title>
        <authorList>
            <person name="Park H."/>
        </authorList>
    </citation>
    <scope>NUCLEOTIDE SEQUENCE</scope>
    <source>
        <strain evidence="8">ANT050790</strain>
    </source>
</reference>
<proteinExistence type="predicted"/>
<feature type="compositionally biased region" description="Acidic residues" evidence="7">
    <location>
        <begin position="133"/>
        <end position="145"/>
    </location>
</feature>
<dbReference type="GO" id="GO:0000055">
    <property type="term" value="P:ribosomal large subunit export from nucleus"/>
    <property type="evidence" value="ECO:0007669"/>
    <property type="project" value="TreeGrafter"/>
</dbReference>
<evidence type="ECO:0000313" key="8">
    <source>
        <dbReference type="EMBL" id="KAK0507690.1"/>
    </source>
</evidence>
<evidence type="ECO:0000256" key="5">
    <source>
        <dbReference type="ARBA" id="ARBA00022517"/>
    </source>
</evidence>
<feature type="compositionally biased region" description="Low complexity" evidence="7">
    <location>
        <begin position="167"/>
        <end position="185"/>
    </location>
</feature>
<evidence type="ECO:0000256" key="2">
    <source>
        <dbReference type="ARBA" id="ARBA00004496"/>
    </source>
</evidence>
<comment type="caution">
    <text evidence="8">The sequence shown here is derived from an EMBL/GenBank/DDBJ whole genome shotgun (WGS) entry which is preliminary data.</text>
</comment>
<keyword evidence="5" id="KW-0690">Ribosome biogenesis</keyword>
<dbReference type="PANTHER" id="PTHR28280">
    <property type="entry name" value="SHUTTLING PRE-60S FACTOR ECM1"/>
    <property type="match status" value="1"/>
</dbReference>
<keyword evidence="6" id="KW-0539">Nucleus</keyword>
<feature type="region of interest" description="Disordered" evidence="7">
    <location>
        <begin position="1"/>
        <end position="82"/>
    </location>
</feature>
<name>A0AA39V698_9LECA</name>
<evidence type="ECO:0008006" key="10">
    <source>
        <dbReference type="Google" id="ProtNLM"/>
    </source>
</evidence>
<evidence type="ECO:0000256" key="6">
    <source>
        <dbReference type="ARBA" id="ARBA00023242"/>
    </source>
</evidence>